<evidence type="ECO:0000313" key="5">
    <source>
        <dbReference type="Proteomes" id="UP000007812"/>
    </source>
</evidence>
<dbReference type="eggNOG" id="arCOG02019">
    <property type="taxonomic scope" value="Archaea"/>
</dbReference>
<dbReference type="SMART" id="SM00450">
    <property type="entry name" value="RHOD"/>
    <property type="match status" value="1"/>
</dbReference>
<dbReference type="InterPro" id="IPR036873">
    <property type="entry name" value="Rhodanese-like_dom_sf"/>
</dbReference>
<dbReference type="PROSITE" id="PS00683">
    <property type="entry name" value="RHODANESE_2"/>
    <property type="match status" value="1"/>
</dbReference>
<dbReference type="CDD" id="cd01449">
    <property type="entry name" value="TST_Repeat_2"/>
    <property type="match status" value="1"/>
</dbReference>
<evidence type="ECO:0000256" key="1">
    <source>
        <dbReference type="ARBA" id="ARBA00022737"/>
    </source>
</evidence>
<proteinExistence type="predicted"/>
<dbReference type="PATRIC" id="fig|1006006.8.peg.1726"/>
<gene>
    <name evidence="4" type="ordered locus">Mcup_1720</name>
</gene>
<feature type="domain" description="Rhodanese" evidence="3">
    <location>
        <begin position="113"/>
        <end position="228"/>
    </location>
</feature>
<dbReference type="SUPFAM" id="SSF52821">
    <property type="entry name" value="Rhodanese/Cell cycle control phosphatase"/>
    <property type="match status" value="2"/>
</dbReference>
<dbReference type="GO" id="GO:0004792">
    <property type="term" value="F:thiosulfate-cyanide sulfurtransferase activity"/>
    <property type="evidence" value="ECO:0007669"/>
    <property type="project" value="InterPro"/>
</dbReference>
<keyword evidence="1" id="KW-0677">Repeat</keyword>
<dbReference type="PANTHER" id="PTHR43855">
    <property type="entry name" value="THIOSULFATE SULFURTRANSFERASE"/>
    <property type="match status" value="1"/>
</dbReference>
<evidence type="ECO:0000313" key="4">
    <source>
        <dbReference type="EMBL" id="AEB95823.1"/>
    </source>
</evidence>
<feature type="domain" description="Rhodanese" evidence="3">
    <location>
        <begin position="17"/>
        <end position="81"/>
    </location>
</feature>
<protein>
    <recommendedName>
        <fullName evidence="2">Sulfurtransferase</fullName>
    </recommendedName>
</protein>
<dbReference type="KEGG" id="mcn:Mcup_1720"/>
<organism evidence="4 5">
    <name type="scientific">Metallosphaera cuprina (strain Ar-4)</name>
    <dbReference type="NCBI Taxonomy" id="1006006"/>
    <lineage>
        <taxon>Archaea</taxon>
        <taxon>Thermoproteota</taxon>
        <taxon>Thermoprotei</taxon>
        <taxon>Sulfolobales</taxon>
        <taxon>Sulfolobaceae</taxon>
        <taxon>Metallosphaera</taxon>
    </lineage>
</organism>
<reference evidence="4 5" key="1">
    <citation type="journal article" date="2011" name="J. Bacteriol.">
        <title>Complete genome sequence of Metallosphaera cuprina, a metal sulfide-oxidizing archaeon from a hot spring.</title>
        <authorList>
            <person name="Liu L.J."/>
            <person name="You X.Y."/>
            <person name="Zheng H."/>
            <person name="Wang S."/>
            <person name="Jiang C.Y."/>
            <person name="Liu S.J."/>
        </authorList>
    </citation>
    <scope>NUCLEOTIDE SEQUENCE [LARGE SCALE GENOMIC DNA]</scope>
    <source>
        <strain evidence="4 5">Ar-4</strain>
    </source>
</reference>
<keyword evidence="5" id="KW-1185">Reference proteome</keyword>
<dbReference type="Gene3D" id="3.40.250.10">
    <property type="entry name" value="Rhodanese-like domain"/>
    <property type="match status" value="2"/>
</dbReference>
<dbReference type="PROSITE" id="PS50206">
    <property type="entry name" value="RHODANESE_3"/>
    <property type="match status" value="2"/>
</dbReference>
<dbReference type="InterPro" id="IPR051126">
    <property type="entry name" value="Thiosulfate_sulfurtransferase"/>
</dbReference>
<dbReference type="InterPro" id="IPR001763">
    <property type="entry name" value="Rhodanese-like_dom"/>
</dbReference>
<dbReference type="PANTHER" id="PTHR43855:SF1">
    <property type="entry name" value="THIOSULFATE SULFURTRANSFERASE"/>
    <property type="match status" value="1"/>
</dbReference>
<dbReference type="InterPro" id="IPR001307">
    <property type="entry name" value="Thiosulphate_STrfase_CS"/>
</dbReference>
<sequence>MLPWRLLRHPIKRDFASKEDLESGLGSVGISNEDRLVLYSDLNNRYAFYAFWVLKAFGHKELYVLNGGKTLWEVKGLPKEREMRRRATTKYEANTPDWSDRVMVWEILKRLKEADGFQLLDVRYREEYYGDVGTSPEHPNEESQTTGHIPGAINVPWNVFFDEVTEELIPPNRLNLKIEKTDTVVYCRTGARASLVWFYLKYLLGFPRVRLYDGSWAEWGNMVGVPVER</sequence>
<dbReference type="AlphaFoldDB" id="F4G0D6"/>
<keyword evidence="2" id="KW-0808">Transferase</keyword>
<dbReference type="HOGENOM" id="CLU_031618_1_3_2"/>
<evidence type="ECO:0000256" key="2">
    <source>
        <dbReference type="RuleBase" id="RU000507"/>
    </source>
</evidence>
<dbReference type="Proteomes" id="UP000007812">
    <property type="component" value="Chromosome"/>
</dbReference>
<name>F4G0D6_METCR</name>
<dbReference type="Pfam" id="PF00581">
    <property type="entry name" value="Rhodanese"/>
    <property type="match status" value="1"/>
</dbReference>
<dbReference type="STRING" id="1006006.Mcup_1720"/>
<dbReference type="EMBL" id="CP002656">
    <property type="protein sequence ID" value="AEB95823.1"/>
    <property type="molecule type" value="Genomic_DNA"/>
</dbReference>
<evidence type="ECO:0000259" key="3">
    <source>
        <dbReference type="PROSITE" id="PS50206"/>
    </source>
</evidence>
<accession>F4G0D6</accession>